<reference evidence="2 3" key="1">
    <citation type="submission" date="2017-08" db="EMBL/GenBank/DDBJ databases">
        <authorList>
            <person name="de Groot N.N."/>
        </authorList>
    </citation>
    <scope>NUCLEOTIDE SEQUENCE [LARGE SCALE GENOMIC DNA]</scope>
    <source>
        <strain evidence="2 3">USBA 78</strain>
    </source>
</reference>
<dbReference type="GO" id="GO:0051539">
    <property type="term" value="F:4 iron, 4 sulfur cluster binding"/>
    <property type="evidence" value="ECO:0007669"/>
    <property type="project" value="TreeGrafter"/>
</dbReference>
<dbReference type="Proteomes" id="UP000219068">
    <property type="component" value="Unassembled WGS sequence"/>
</dbReference>
<dbReference type="Gene3D" id="2.60.300.12">
    <property type="entry name" value="HesB-like domain"/>
    <property type="match status" value="1"/>
</dbReference>
<dbReference type="GO" id="GO:0016226">
    <property type="term" value="P:iron-sulfur cluster assembly"/>
    <property type="evidence" value="ECO:0007669"/>
    <property type="project" value="InterPro"/>
</dbReference>
<evidence type="ECO:0000313" key="3">
    <source>
        <dbReference type="Proteomes" id="UP000219068"/>
    </source>
</evidence>
<accession>A0A285TX96</accession>
<gene>
    <name evidence="2" type="ORF">SAMN05428964_105223</name>
</gene>
<dbReference type="AlphaFoldDB" id="A0A285TX96"/>
<dbReference type="InterPro" id="IPR035903">
    <property type="entry name" value="HesB-like_dom_sf"/>
</dbReference>
<dbReference type="EMBL" id="OBMM01000005">
    <property type="protein sequence ID" value="SOC26870.1"/>
    <property type="molecule type" value="Genomic_DNA"/>
</dbReference>
<dbReference type="RefSeq" id="WP_167443428.1">
    <property type="nucleotide sequence ID" value="NZ_OBMM01000005.1"/>
</dbReference>
<dbReference type="GO" id="GO:0005506">
    <property type="term" value="F:iron ion binding"/>
    <property type="evidence" value="ECO:0007669"/>
    <property type="project" value="TreeGrafter"/>
</dbReference>
<dbReference type="PANTHER" id="PTHR43011:SF1">
    <property type="entry name" value="IRON-SULFUR CLUSTER ASSEMBLY 2 HOMOLOG, MITOCHONDRIAL"/>
    <property type="match status" value="1"/>
</dbReference>
<dbReference type="InterPro" id="IPR000361">
    <property type="entry name" value="ATAP_core_dom"/>
</dbReference>
<proteinExistence type="predicted"/>
<name>A0A285TX96_9PROT</name>
<dbReference type="SUPFAM" id="SSF89360">
    <property type="entry name" value="HesB-like domain"/>
    <property type="match status" value="1"/>
</dbReference>
<dbReference type="NCBIfam" id="TIGR00049">
    <property type="entry name" value="iron-sulfur cluster assembly accessory protein"/>
    <property type="match status" value="1"/>
</dbReference>
<evidence type="ECO:0000259" key="1">
    <source>
        <dbReference type="Pfam" id="PF01521"/>
    </source>
</evidence>
<protein>
    <submittedName>
        <fullName evidence="2">Iron-sulfur cluster insertion protein</fullName>
    </submittedName>
</protein>
<sequence>MSLNITDTAARTIKQKVPAGQFFRLGVSGGGCSGFQYEMAVDSSKNDDDILLEPIEGLSVLVDTASMELLEGATLDWETNMTGSRLAVKNPNAKSGCGCGQSFSV</sequence>
<dbReference type="Pfam" id="PF01521">
    <property type="entry name" value="Fe-S_biosyn"/>
    <property type="match status" value="1"/>
</dbReference>
<evidence type="ECO:0000313" key="2">
    <source>
        <dbReference type="EMBL" id="SOC26870.1"/>
    </source>
</evidence>
<feature type="domain" description="Core" evidence="1">
    <location>
        <begin position="1"/>
        <end position="100"/>
    </location>
</feature>
<dbReference type="PANTHER" id="PTHR43011">
    <property type="entry name" value="IRON-SULFUR CLUSTER ASSEMBLY 2 HOMOLOG, MITOCHONDRIAL"/>
    <property type="match status" value="1"/>
</dbReference>
<dbReference type="InterPro" id="IPR016092">
    <property type="entry name" value="ATAP"/>
</dbReference>
<organism evidence="2 3">
    <name type="scientific">Thalassospira xiamenensis</name>
    <dbReference type="NCBI Taxonomy" id="220697"/>
    <lineage>
        <taxon>Bacteria</taxon>
        <taxon>Pseudomonadati</taxon>
        <taxon>Pseudomonadota</taxon>
        <taxon>Alphaproteobacteria</taxon>
        <taxon>Rhodospirillales</taxon>
        <taxon>Thalassospiraceae</taxon>
        <taxon>Thalassospira</taxon>
    </lineage>
</organism>
<dbReference type="GO" id="GO:0051537">
    <property type="term" value="F:2 iron, 2 sulfur cluster binding"/>
    <property type="evidence" value="ECO:0007669"/>
    <property type="project" value="TreeGrafter"/>
</dbReference>